<feature type="domain" description="PLAT" evidence="3">
    <location>
        <begin position="569"/>
        <end position="688"/>
    </location>
</feature>
<feature type="compositionally biased region" description="Polar residues" evidence="2">
    <location>
        <begin position="1153"/>
        <end position="1174"/>
    </location>
</feature>
<gene>
    <name evidence="4" type="ORF">XAT740_LOCUS21889</name>
</gene>
<feature type="domain" description="PLAT" evidence="3">
    <location>
        <begin position="996"/>
        <end position="1107"/>
    </location>
</feature>
<dbReference type="PANTHER" id="PTHR45901:SF3">
    <property type="entry name" value="LIPOXYGENASE HOMOLOGY DOMAIN-CONTAINING PROTEIN 1"/>
    <property type="match status" value="1"/>
</dbReference>
<evidence type="ECO:0000313" key="5">
    <source>
        <dbReference type="Proteomes" id="UP000663828"/>
    </source>
</evidence>
<feature type="compositionally biased region" description="Polar residues" evidence="2">
    <location>
        <begin position="1239"/>
        <end position="1251"/>
    </location>
</feature>
<feature type="region of interest" description="Disordered" evidence="2">
    <location>
        <begin position="1221"/>
        <end position="1335"/>
    </location>
</feature>
<dbReference type="EMBL" id="CAJNOR010001589">
    <property type="protein sequence ID" value="CAF1168462.1"/>
    <property type="molecule type" value="Genomic_DNA"/>
</dbReference>
<feature type="domain" description="PLAT" evidence="3">
    <location>
        <begin position="1610"/>
        <end position="1729"/>
    </location>
</feature>
<dbReference type="Proteomes" id="UP000663828">
    <property type="component" value="Unassembled WGS sequence"/>
</dbReference>
<comment type="caution">
    <text evidence="4">The sequence shown here is derived from an EMBL/GenBank/DDBJ whole genome shotgun (WGS) entry which is preliminary data.</text>
</comment>
<feature type="region of interest" description="Disordered" evidence="2">
    <location>
        <begin position="1113"/>
        <end position="1209"/>
    </location>
</feature>
<dbReference type="SUPFAM" id="SSF49723">
    <property type="entry name" value="Lipase/lipooxygenase domain (PLAT/LH2 domain)"/>
    <property type="match status" value="7"/>
</dbReference>
<feature type="compositionally biased region" description="Basic residues" evidence="2">
    <location>
        <begin position="1410"/>
        <end position="1420"/>
    </location>
</feature>
<dbReference type="Gene3D" id="2.60.60.20">
    <property type="entry name" value="PLAT/LH2 domain"/>
    <property type="match status" value="6"/>
</dbReference>
<feature type="compositionally biased region" description="Low complexity" evidence="2">
    <location>
        <begin position="1124"/>
        <end position="1135"/>
    </location>
</feature>
<feature type="region of interest" description="Disordered" evidence="2">
    <location>
        <begin position="1536"/>
        <end position="1555"/>
    </location>
</feature>
<feature type="domain" description="PLAT" evidence="3">
    <location>
        <begin position="291"/>
        <end position="407"/>
    </location>
</feature>
<feature type="domain" description="PLAT" evidence="3">
    <location>
        <begin position="433"/>
        <end position="552"/>
    </location>
</feature>
<protein>
    <recommendedName>
        <fullName evidence="3">PLAT domain-containing protein</fullName>
    </recommendedName>
</protein>
<name>A0A814TYD4_ADIRI</name>
<organism evidence="4 5">
    <name type="scientific">Adineta ricciae</name>
    <name type="common">Rotifer</name>
    <dbReference type="NCBI Taxonomy" id="249248"/>
    <lineage>
        <taxon>Eukaryota</taxon>
        <taxon>Metazoa</taxon>
        <taxon>Spiralia</taxon>
        <taxon>Gnathifera</taxon>
        <taxon>Rotifera</taxon>
        <taxon>Eurotatoria</taxon>
        <taxon>Bdelloidea</taxon>
        <taxon>Adinetida</taxon>
        <taxon>Adinetidae</taxon>
        <taxon>Adineta</taxon>
    </lineage>
</organism>
<feature type="region of interest" description="Disordered" evidence="2">
    <location>
        <begin position="1377"/>
        <end position="1445"/>
    </location>
</feature>
<feature type="compositionally biased region" description="Polar residues" evidence="2">
    <location>
        <begin position="1263"/>
        <end position="1294"/>
    </location>
</feature>
<proteinExistence type="predicted"/>
<accession>A0A814TYD4</accession>
<comment type="caution">
    <text evidence="1">Lacks conserved residue(s) required for the propagation of feature annotation.</text>
</comment>
<feature type="compositionally biased region" description="Polar residues" evidence="2">
    <location>
        <begin position="1200"/>
        <end position="1209"/>
    </location>
</feature>
<keyword evidence="5" id="KW-1185">Reference proteome</keyword>
<evidence type="ECO:0000256" key="2">
    <source>
        <dbReference type="SAM" id="MobiDB-lite"/>
    </source>
</evidence>
<feature type="compositionally biased region" description="Basic and acidic residues" evidence="2">
    <location>
        <begin position="1176"/>
        <end position="1197"/>
    </location>
</feature>
<dbReference type="SMART" id="SM00308">
    <property type="entry name" value="LH2"/>
    <property type="match status" value="2"/>
</dbReference>
<feature type="compositionally biased region" description="Polar residues" evidence="2">
    <location>
        <begin position="1537"/>
        <end position="1549"/>
    </location>
</feature>
<feature type="compositionally biased region" description="Basic and acidic residues" evidence="2">
    <location>
        <begin position="1433"/>
        <end position="1443"/>
    </location>
</feature>
<evidence type="ECO:0000256" key="1">
    <source>
        <dbReference type="PROSITE-ProRule" id="PRU00152"/>
    </source>
</evidence>
<dbReference type="InterPro" id="IPR052970">
    <property type="entry name" value="Inner_ear_hair_cell_LOXHD"/>
</dbReference>
<feature type="domain" description="PLAT" evidence="3">
    <location>
        <begin position="693"/>
        <end position="810"/>
    </location>
</feature>
<dbReference type="PANTHER" id="PTHR45901">
    <property type="entry name" value="PROTEIN CBG12474"/>
    <property type="match status" value="1"/>
</dbReference>
<feature type="region of interest" description="Disordered" evidence="2">
    <location>
        <begin position="1570"/>
        <end position="1600"/>
    </location>
</feature>
<dbReference type="InterPro" id="IPR001024">
    <property type="entry name" value="PLAT/LH2_dom"/>
</dbReference>
<evidence type="ECO:0000259" key="3">
    <source>
        <dbReference type="PROSITE" id="PS50095"/>
    </source>
</evidence>
<dbReference type="InterPro" id="IPR036392">
    <property type="entry name" value="PLAT/LH2_dom_sf"/>
</dbReference>
<feature type="compositionally biased region" description="Polar residues" evidence="2">
    <location>
        <begin position="1377"/>
        <end position="1388"/>
    </location>
</feature>
<sequence length="1740" mass="199134">MITTKADRLLRSLIDAGLSLTDFILLATKVIHLQQDFQTGNEGRRERDRVRQENQRRMQYQFEEQLKEEEQRRLKGLAKLRELGYVINDEINTDKAKDEKTNTEPLVKNSFTKDINEMKEKQRDCCLTFNIDYDLRLNQQTLERACKRAKRNIYELRADRFNRPEHRSILSVETNTLHNKLKESIREINRMFLDDKLQNDRRHLQELLTYINQFQGDIDLLMCQMQDEPKVKETILFSPVTTDILDRMNLSLYYVRTLAKKISTGEYLHDNFQPDNDNNIINNLQSIPNKVAYIVKIKTNDDISSSLSNDTNVFVRLHGAHTKSSDIRLLQSIHKHKWQSGQIDVFNIELNYLGEIYAMEIWHDGEYSSWKVDWIEVLDDSGNLSRFPLDRLFDKHSDEKKTRFILQRDIGPVSRLPTKSMKQSKPYKQIGFSTYTVQVKTGKQPNKATDSLIFMEIHGENGQFADNLCSAYSAFKSSIFEPDHLDTFYLIWPHLGKLQSLHLSIQSEGQQPIWFCEYIIVEDGQTGVQYKFIVNQSFDGLNFDNLHSKKQLTVYPEEKSEKNKKEDKPSYFLKLKTGDKGLANMSKIPAIMISLKGEHGKSDAFTLNSSDNKRKLFRENHTDEFVLPSTFYVGSLQSLKLSTNEHINEWFVETIIIRDMKQKQDYFFPVYKWMKSDSEATSLIVHSVNEQKPDYIVYIRTITSELTGPDRNIKLHVEGTKGKGNFHLTDLVSMYNNFQPGRKDEYYIAKENSLGELQSIEIDITHPNIKKLGIDYIEIKDMATNELYKFVVNRVLDSKNSRVTAKSERISQFLKKSSSSKINHSQLSLPSSVNKKNFGSTTNNSSISQSIYLDQLTINIPQGAKRPTSDNDYKVLIKTGRSSLTGIDPKVYLQLHGEKGVSKKILLKKSNEHLFKKNQYDTFALTIPNVGHLKSATLSVDGKLHNEWSITKLEIVQESPEQTYQIDLNTHLNDTKTEVTFDFNQRSSIRVSPKENVYRIKMKTIKRHFEDQSTKIQLELIDDHGRSETIVLGETDTFTIETMKDLGKLKNLKLSLIGSKSSMKDFYQAEFLEVFHPKTNRAYRVEYTKDDFLNSQKNRFELINSVRSISDINSREAAHPQGTSPSSIRQSSPPSYKTFTKTYHSDTEEDDLSLQNNTTVSSLSERITNGSTRQIRPGDRVKNIKKRQSVDQEKQVKTDGLSNRSTISKTQQTLNALRKEMMEDTQQQRTSIKHKTDDQNGTVSTVKNPILSNIPERRDSIKSNKTSSDMNASMSKQNGQQTITASKSVPPNSRISKDDFSKQNSNSSKEKSSTSESFTTQPNSKPEANITKIGSPLHRLVNDSVKVTIDNIPSDSNFQTNAHAISAVTIHTIATKSDSDSNVTQQSHTSRDSEHSLQSKSLLSPDSAKKSRKNRRRKDRHTSSSGSLSNAKIVEKSASHNKPDIQNVALDQKYLSKETSDIQYSSVHKIRPLIGSHAEEKNASAATTCVQPLLENNCVPQENSIATKNRLMHSHNVSPKLNDIDHMSTVYEESEPSAVSASHTQTFSKTENDTNNKTIHEWLNTSLSLSSTNQKKISSSKERSSSLSNHRKKSIDATTKLTPIKSNTSIDYEFRVQTSNDSPQDGTNQAVFLELTNTKENSIRIPLINSMNNSKPFQKGQLDIFHLKIPRTFHTIKKINLLLSNANQDPLHIHYCELQDRQTMNTIHFPIEKWLGAKNTSNVEMVINNNNNNILSQFSL</sequence>
<evidence type="ECO:0000313" key="4">
    <source>
        <dbReference type="EMBL" id="CAF1168462.1"/>
    </source>
</evidence>
<reference evidence="4" key="1">
    <citation type="submission" date="2021-02" db="EMBL/GenBank/DDBJ databases">
        <authorList>
            <person name="Nowell W R."/>
        </authorList>
    </citation>
    <scope>NUCLEOTIDE SEQUENCE</scope>
</reference>
<dbReference type="Pfam" id="PF01477">
    <property type="entry name" value="PLAT"/>
    <property type="match status" value="6"/>
</dbReference>
<dbReference type="PROSITE" id="PS50095">
    <property type="entry name" value="PLAT"/>
    <property type="match status" value="7"/>
</dbReference>
<feature type="domain" description="PLAT" evidence="3">
    <location>
        <begin position="871"/>
        <end position="986"/>
    </location>
</feature>